<dbReference type="EMBL" id="ML994635">
    <property type="protein sequence ID" value="KAF2184989.1"/>
    <property type="molecule type" value="Genomic_DNA"/>
</dbReference>
<organism evidence="1 2">
    <name type="scientific">Zopfia rhizophila CBS 207.26</name>
    <dbReference type="NCBI Taxonomy" id="1314779"/>
    <lineage>
        <taxon>Eukaryota</taxon>
        <taxon>Fungi</taxon>
        <taxon>Dikarya</taxon>
        <taxon>Ascomycota</taxon>
        <taxon>Pezizomycotina</taxon>
        <taxon>Dothideomycetes</taxon>
        <taxon>Dothideomycetes incertae sedis</taxon>
        <taxon>Zopfiaceae</taxon>
        <taxon>Zopfia</taxon>
    </lineage>
</organism>
<evidence type="ECO:0000313" key="2">
    <source>
        <dbReference type="Proteomes" id="UP000800200"/>
    </source>
</evidence>
<evidence type="ECO:0000313" key="1">
    <source>
        <dbReference type="EMBL" id="KAF2184989.1"/>
    </source>
</evidence>
<name>A0A6A6E327_9PEZI</name>
<dbReference type="Proteomes" id="UP000800200">
    <property type="component" value="Unassembled WGS sequence"/>
</dbReference>
<gene>
    <name evidence="1" type="ORF">K469DRAFT_688215</name>
</gene>
<protein>
    <submittedName>
        <fullName evidence="1">Uncharacterized protein</fullName>
    </submittedName>
</protein>
<accession>A0A6A6E327</accession>
<sequence length="114" mass="12990">MPCGAEEFTETDDSVVIKYGEIYCRIMGHSRVLCSVGTWGALVTHVMEQYSLKVTLSNNKGRPSNIYLRRVKGIIIVKLLLRPAPPKSQYYIIYRIFSSRTLSMTLVISRSLLF</sequence>
<reference evidence="1" key="1">
    <citation type="journal article" date="2020" name="Stud. Mycol.">
        <title>101 Dothideomycetes genomes: a test case for predicting lifestyles and emergence of pathogens.</title>
        <authorList>
            <person name="Haridas S."/>
            <person name="Albert R."/>
            <person name="Binder M."/>
            <person name="Bloem J."/>
            <person name="Labutti K."/>
            <person name="Salamov A."/>
            <person name="Andreopoulos B."/>
            <person name="Baker S."/>
            <person name="Barry K."/>
            <person name="Bills G."/>
            <person name="Bluhm B."/>
            <person name="Cannon C."/>
            <person name="Castanera R."/>
            <person name="Culley D."/>
            <person name="Daum C."/>
            <person name="Ezra D."/>
            <person name="Gonzalez J."/>
            <person name="Henrissat B."/>
            <person name="Kuo A."/>
            <person name="Liang C."/>
            <person name="Lipzen A."/>
            <person name="Lutzoni F."/>
            <person name="Magnuson J."/>
            <person name="Mondo S."/>
            <person name="Nolan M."/>
            <person name="Ohm R."/>
            <person name="Pangilinan J."/>
            <person name="Park H.-J."/>
            <person name="Ramirez L."/>
            <person name="Alfaro M."/>
            <person name="Sun H."/>
            <person name="Tritt A."/>
            <person name="Yoshinaga Y."/>
            <person name="Zwiers L.-H."/>
            <person name="Turgeon B."/>
            <person name="Goodwin S."/>
            <person name="Spatafora J."/>
            <person name="Crous P."/>
            <person name="Grigoriev I."/>
        </authorList>
    </citation>
    <scope>NUCLEOTIDE SEQUENCE</scope>
    <source>
        <strain evidence="1">CBS 207.26</strain>
    </source>
</reference>
<proteinExistence type="predicted"/>
<keyword evidence="2" id="KW-1185">Reference proteome</keyword>
<dbReference type="AlphaFoldDB" id="A0A6A6E327"/>